<dbReference type="SUPFAM" id="SSF55920">
    <property type="entry name" value="Creatinase/aminopeptidase"/>
    <property type="match status" value="1"/>
</dbReference>
<dbReference type="CDD" id="cd01085">
    <property type="entry name" value="APP"/>
    <property type="match status" value="1"/>
</dbReference>
<dbReference type="InterPro" id="IPR033740">
    <property type="entry name" value="Pept_M24B"/>
</dbReference>
<feature type="domain" description="Peptidase M24 C-terminal" evidence="6">
    <location>
        <begin position="533"/>
        <end position="593"/>
    </location>
</feature>
<accession>A0ABT0DT95</accession>
<evidence type="ECO:0000313" key="8">
    <source>
        <dbReference type="Proteomes" id="UP001203512"/>
    </source>
</evidence>
<gene>
    <name evidence="7" type="ORF">MU848_01990</name>
</gene>
<evidence type="ECO:0000256" key="2">
    <source>
        <dbReference type="ARBA" id="ARBA00022723"/>
    </source>
</evidence>
<evidence type="ECO:0000313" key="7">
    <source>
        <dbReference type="EMBL" id="MCK0530350.1"/>
    </source>
</evidence>
<dbReference type="InterPro" id="IPR036005">
    <property type="entry name" value="Creatinase/aminopeptidase-like"/>
</dbReference>
<evidence type="ECO:0000256" key="1">
    <source>
        <dbReference type="ARBA" id="ARBA00008766"/>
    </source>
</evidence>
<dbReference type="RefSeq" id="WP_247229883.1">
    <property type="nucleotide sequence ID" value="NZ_JALKHS010000004.1"/>
</dbReference>
<keyword evidence="8" id="KW-1185">Reference proteome</keyword>
<dbReference type="PANTHER" id="PTHR43763">
    <property type="entry name" value="XAA-PRO AMINOPEPTIDASE 1"/>
    <property type="match status" value="1"/>
</dbReference>
<dbReference type="PANTHER" id="PTHR43763:SF6">
    <property type="entry name" value="XAA-PRO AMINOPEPTIDASE 1"/>
    <property type="match status" value="1"/>
</dbReference>
<comment type="caution">
    <text evidence="7">The sequence shown here is derived from an EMBL/GenBank/DDBJ whole genome shotgun (WGS) entry which is preliminary data.</text>
</comment>
<evidence type="ECO:0000259" key="6">
    <source>
        <dbReference type="Pfam" id="PF16188"/>
    </source>
</evidence>
<protein>
    <submittedName>
        <fullName evidence="7">Aminopeptidase P family protein</fullName>
    </submittedName>
</protein>
<dbReference type="Proteomes" id="UP001203512">
    <property type="component" value="Unassembled WGS sequence"/>
</dbReference>
<keyword evidence="3" id="KW-0378">Hydrolase</keyword>
<evidence type="ECO:0000259" key="5">
    <source>
        <dbReference type="Pfam" id="PF01321"/>
    </source>
</evidence>
<dbReference type="Pfam" id="PF16188">
    <property type="entry name" value="Peptidase_M24_C"/>
    <property type="match status" value="1"/>
</dbReference>
<evidence type="ECO:0000256" key="3">
    <source>
        <dbReference type="ARBA" id="ARBA00022801"/>
    </source>
</evidence>
<dbReference type="Pfam" id="PF00557">
    <property type="entry name" value="Peptidase_M24"/>
    <property type="match status" value="1"/>
</dbReference>
<feature type="domain" description="Creatinase N-terminal" evidence="5">
    <location>
        <begin position="7"/>
        <end position="138"/>
    </location>
</feature>
<comment type="similarity">
    <text evidence="1">Belongs to the peptidase M24B family.</text>
</comment>
<dbReference type="Pfam" id="PF16189">
    <property type="entry name" value="Creatinase_N_2"/>
    <property type="match status" value="1"/>
</dbReference>
<dbReference type="Gene3D" id="3.90.230.10">
    <property type="entry name" value="Creatinase/methionine aminopeptidase superfamily"/>
    <property type="match status" value="1"/>
</dbReference>
<dbReference type="Gene3D" id="3.40.350.10">
    <property type="entry name" value="Creatinase/prolidase N-terminal domain"/>
    <property type="match status" value="2"/>
</dbReference>
<organism evidence="7 8">
    <name type="scientific">Sphingobium agri</name>
    <dbReference type="NCBI Taxonomy" id="2933566"/>
    <lineage>
        <taxon>Bacteria</taxon>
        <taxon>Pseudomonadati</taxon>
        <taxon>Pseudomonadota</taxon>
        <taxon>Alphaproteobacteria</taxon>
        <taxon>Sphingomonadales</taxon>
        <taxon>Sphingomonadaceae</taxon>
        <taxon>Sphingobium</taxon>
    </lineage>
</organism>
<dbReference type="InterPro" id="IPR029149">
    <property type="entry name" value="Creatin/AminoP/Spt16_N"/>
</dbReference>
<keyword evidence="7" id="KW-0645">Protease</keyword>
<dbReference type="SUPFAM" id="SSF53092">
    <property type="entry name" value="Creatinase/prolidase N-terminal domain"/>
    <property type="match status" value="1"/>
</dbReference>
<dbReference type="InterPro" id="IPR032416">
    <property type="entry name" value="Peptidase_M24_C"/>
</dbReference>
<name>A0ABT0DT95_9SPHN</name>
<dbReference type="GO" id="GO:0004177">
    <property type="term" value="F:aminopeptidase activity"/>
    <property type="evidence" value="ECO:0007669"/>
    <property type="project" value="UniProtKB-KW"/>
</dbReference>
<evidence type="ECO:0000259" key="4">
    <source>
        <dbReference type="Pfam" id="PF00557"/>
    </source>
</evidence>
<sequence length="593" mass="64408">MSAYEDRLKALREQLVRERLDGFVVPLTDEHMSEYVGEYAQRLAWLTGFQGSAGSAVVLPEEAAIFVDGRYTLQVREQVDAAHWQFESVPQTSVAAWLGVHAPQGGRIGYDPWLHTRAWVKAASEALAERGAELVAVETNPVDAVWPDRPAPSDARLVVHEDRYAGQSAAEKRQAMADWLTEKKVDAVVLSALDSIAWAFNIRGKDVSRTPVALAYAIVHDDATADLFVAPEKIDEAVVQHLGNAVRVRSRADFAGALRDMAGKTVAADPERAVAAIFEALDVGGATILPVRDPAVLPKAIKNPVEIAGHKAAQARDGAALSRFLHWIAVETPKGGVDELSAAARLEAFRKETGLLEDLSFDTISGVGPNGAVVHYRVEEKTNRPIEPGSFYLVDSGGQYRDGTTDVTRTIAIGTPSEEMKRRFTLVLKGHIALARAQFPTGTRGSQLDVLARQFLWAEGLDYAHGTGHGVGSFLSVHEGPQRIATAGGNDEPLQPGMILSNEPGYYKTGEYGIRIENLVLVERRDVPGAEREMLGFETLTFAPIDRNAIAVDILTAEERAWVDAYHAKVVEIVGPQLDGDALLWLEQACAPL</sequence>
<keyword evidence="7" id="KW-0031">Aminopeptidase</keyword>
<feature type="domain" description="Peptidase M24" evidence="4">
    <location>
        <begin position="310"/>
        <end position="523"/>
    </location>
</feature>
<proteinExistence type="inferred from homology"/>
<dbReference type="EMBL" id="JALKHS010000004">
    <property type="protein sequence ID" value="MCK0530350.1"/>
    <property type="molecule type" value="Genomic_DNA"/>
</dbReference>
<reference evidence="7 8" key="1">
    <citation type="submission" date="2022-04" db="EMBL/GenBank/DDBJ databases">
        <authorList>
            <person name="Huq M.A."/>
        </authorList>
    </citation>
    <scope>NUCLEOTIDE SEQUENCE [LARGE SCALE GENOMIC DNA]</scope>
    <source>
        <strain evidence="7 8">MAH-33</strain>
    </source>
</reference>
<dbReference type="InterPro" id="IPR000994">
    <property type="entry name" value="Pept_M24"/>
</dbReference>
<dbReference type="Pfam" id="PF01321">
    <property type="entry name" value="Creatinase_N"/>
    <property type="match status" value="1"/>
</dbReference>
<keyword evidence="2" id="KW-0479">Metal-binding</keyword>
<dbReference type="InterPro" id="IPR000587">
    <property type="entry name" value="Creatinase_N"/>
</dbReference>
<dbReference type="InterPro" id="IPR050422">
    <property type="entry name" value="X-Pro_aminopeptidase_P"/>
</dbReference>